<protein>
    <recommendedName>
        <fullName evidence="2">ApeA N-terminal domain-containing protein</fullName>
    </recommendedName>
</protein>
<evidence type="ECO:0000313" key="1">
    <source>
        <dbReference type="EMBL" id="GAH99313.1"/>
    </source>
</evidence>
<dbReference type="AlphaFoldDB" id="X1LYU8"/>
<name>X1LYU8_9ZZZZ</name>
<feature type="non-terminal residue" evidence="1">
    <location>
        <position position="1"/>
    </location>
</feature>
<organism evidence="1">
    <name type="scientific">marine sediment metagenome</name>
    <dbReference type="NCBI Taxonomy" id="412755"/>
    <lineage>
        <taxon>unclassified sequences</taxon>
        <taxon>metagenomes</taxon>
        <taxon>ecological metagenomes</taxon>
    </lineage>
</organism>
<proteinExistence type="predicted"/>
<accession>X1LYU8</accession>
<reference evidence="1" key="1">
    <citation type="journal article" date="2014" name="Front. Microbiol.">
        <title>High frequency of phylogenetically diverse reductive dehalogenase-homologous genes in deep subseafloor sedimentary metagenomes.</title>
        <authorList>
            <person name="Kawai M."/>
            <person name="Futagami T."/>
            <person name="Toyoda A."/>
            <person name="Takaki Y."/>
            <person name="Nishi S."/>
            <person name="Hori S."/>
            <person name="Arai W."/>
            <person name="Tsubouchi T."/>
            <person name="Morono Y."/>
            <person name="Uchiyama I."/>
            <person name="Ito T."/>
            <person name="Fujiyama A."/>
            <person name="Inagaki F."/>
            <person name="Takami H."/>
        </authorList>
    </citation>
    <scope>NUCLEOTIDE SEQUENCE</scope>
    <source>
        <strain evidence="1">Expedition CK06-06</strain>
    </source>
</reference>
<dbReference type="EMBL" id="BARV01000510">
    <property type="protein sequence ID" value="GAH99313.1"/>
    <property type="molecule type" value="Genomic_DNA"/>
</dbReference>
<evidence type="ECO:0008006" key="2">
    <source>
        <dbReference type="Google" id="ProtNLM"/>
    </source>
</evidence>
<gene>
    <name evidence="1" type="ORF">S06H3_01893</name>
</gene>
<sequence>PKISSEKTLLRTISHRPAYSKDMSYVVANLNLDDITITEHYGPGDSLERHLTFFLAGPRRMWSIHETRDFLFTGEIKNKVHNSKIELNEDFPFEIEVIPWYFRDKTPAPDSCELTVNVLAMHFKTEESLQHLSNEDFFNSSKALVNDITLLVSFLSRRWITWYQYQLVTKDTTKTYVRRTRECITNELDWNDTFIAPHQSREFLKIGLTNLRKLRAEGFNLFMPIVYFVSGNEAKYVEEQFTILFLSLERIKDMFALKEDFRKNLPNKAFKKLGSLVSGVIKKNVESSKVFGRIQAKIPELNRPSLRFLLESLFDRHNIDWRDIYPPASDFTLIKTRDELFHSSRELNVDLLVKELRRLQVVIQRLLLRMLGWVDLSHSPTNFIKKRLTSIENDSDGT</sequence>
<comment type="caution">
    <text evidence="1">The sequence shown here is derived from an EMBL/GenBank/DDBJ whole genome shotgun (WGS) entry which is preliminary data.</text>
</comment>